<comment type="caution">
    <text evidence="2">The sequence shown here is derived from an EMBL/GenBank/DDBJ whole genome shotgun (WGS) entry which is preliminary data.</text>
</comment>
<reference evidence="3" key="1">
    <citation type="submission" date="2024-07" db="EMBL/GenBank/DDBJ databases">
        <title>Two chromosome-level genome assemblies of Korean endemic species Abeliophyllum distichum and Forsythia ovata (Oleaceae).</title>
        <authorList>
            <person name="Jang H."/>
        </authorList>
    </citation>
    <scope>NUCLEOTIDE SEQUENCE [LARGE SCALE GENOMIC DNA]</scope>
</reference>
<evidence type="ECO:0000313" key="3">
    <source>
        <dbReference type="Proteomes" id="UP001604336"/>
    </source>
</evidence>
<protein>
    <submittedName>
        <fullName evidence="2">Uncharacterized protein</fullName>
    </submittedName>
</protein>
<accession>A0ABD1PQE0</accession>
<organism evidence="2 3">
    <name type="scientific">Abeliophyllum distichum</name>
    <dbReference type="NCBI Taxonomy" id="126358"/>
    <lineage>
        <taxon>Eukaryota</taxon>
        <taxon>Viridiplantae</taxon>
        <taxon>Streptophyta</taxon>
        <taxon>Embryophyta</taxon>
        <taxon>Tracheophyta</taxon>
        <taxon>Spermatophyta</taxon>
        <taxon>Magnoliopsida</taxon>
        <taxon>eudicotyledons</taxon>
        <taxon>Gunneridae</taxon>
        <taxon>Pentapetalae</taxon>
        <taxon>asterids</taxon>
        <taxon>lamiids</taxon>
        <taxon>Lamiales</taxon>
        <taxon>Oleaceae</taxon>
        <taxon>Forsythieae</taxon>
        <taxon>Abeliophyllum</taxon>
    </lineage>
</organism>
<evidence type="ECO:0000256" key="1">
    <source>
        <dbReference type="SAM" id="MobiDB-lite"/>
    </source>
</evidence>
<proteinExistence type="predicted"/>
<feature type="region of interest" description="Disordered" evidence="1">
    <location>
        <begin position="64"/>
        <end position="95"/>
    </location>
</feature>
<keyword evidence="3" id="KW-1185">Reference proteome</keyword>
<dbReference type="Proteomes" id="UP001604336">
    <property type="component" value="Unassembled WGS sequence"/>
</dbReference>
<dbReference type="AlphaFoldDB" id="A0ABD1PQE0"/>
<sequence length="120" mass="13629">MLSLPHLLESYYISIFTNGLKSEIKSVVKIMKSDTNAKALKIASLQETTITAINKYLKPKPFNNNTSRWTSPPANLPDISHNQNSEAIPKPAKSPMKFKTITPHYWSHKQEQDVVLHISR</sequence>
<name>A0ABD1PQE0_9LAMI</name>
<gene>
    <name evidence="2" type="ORF">Adt_41973</name>
</gene>
<feature type="compositionally biased region" description="Polar residues" evidence="1">
    <location>
        <begin position="64"/>
        <end position="73"/>
    </location>
</feature>
<dbReference type="EMBL" id="JBFOLK010000013">
    <property type="protein sequence ID" value="KAL2466122.1"/>
    <property type="molecule type" value="Genomic_DNA"/>
</dbReference>
<evidence type="ECO:0000313" key="2">
    <source>
        <dbReference type="EMBL" id="KAL2466122.1"/>
    </source>
</evidence>